<proteinExistence type="predicted"/>
<dbReference type="SUPFAM" id="SSF103647">
    <property type="entry name" value="TSP type-3 repeat"/>
    <property type="match status" value="1"/>
</dbReference>
<evidence type="ECO:0000256" key="5">
    <source>
        <dbReference type="PROSITE-ProRule" id="PRU00473"/>
    </source>
</evidence>
<dbReference type="PROSITE" id="PS51123">
    <property type="entry name" value="OMPA_2"/>
    <property type="match status" value="1"/>
</dbReference>
<dbReference type="InterPro" id="IPR036737">
    <property type="entry name" value="OmpA-like_sf"/>
</dbReference>
<keyword evidence="2 7" id="KW-0732">Signal</keyword>
<accession>A0A7Z1AFR4</accession>
<evidence type="ECO:0000259" key="8">
    <source>
        <dbReference type="PROSITE" id="PS51123"/>
    </source>
</evidence>
<evidence type="ECO:0000256" key="1">
    <source>
        <dbReference type="ARBA" id="ARBA00004442"/>
    </source>
</evidence>
<gene>
    <name evidence="9" type="primary">oprF_3</name>
    <name evidence="9" type="ORF">CODIS_13660</name>
</gene>
<dbReference type="InterPro" id="IPR028974">
    <property type="entry name" value="TSP_type-3_rpt"/>
</dbReference>
<dbReference type="SUPFAM" id="SSF103088">
    <property type="entry name" value="OmpA-like"/>
    <property type="match status" value="1"/>
</dbReference>
<dbReference type="PANTHER" id="PTHR30329">
    <property type="entry name" value="STATOR ELEMENT OF FLAGELLAR MOTOR COMPLEX"/>
    <property type="match status" value="1"/>
</dbReference>
<dbReference type="EMBL" id="MARB01000006">
    <property type="protein sequence ID" value="ODJ88360.1"/>
    <property type="molecule type" value="Genomic_DNA"/>
</dbReference>
<feature type="domain" description="OmpA-like" evidence="8">
    <location>
        <begin position="157"/>
        <end position="272"/>
    </location>
</feature>
<dbReference type="GO" id="GO:0009279">
    <property type="term" value="C:cell outer membrane"/>
    <property type="evidence" value="ECO:0007669"/>
    <property type="project" value="UniProtKB-SubCell"/>
</dbReference>
<dbReference type="OrthoDB" id="6195779at2"/>
<dbReference type="PANTHER" id="PTHR30329:SF21">
    <property type="entry name" value="LIPOPROTEIN YIAD-RELATED"/>
    <property type="match status" value="1"/>
</dbReference>
<organism evidence="9 10">
    <name type="scientific">Candidatus Thiodiazotropha endolucinida</name>
    <dbReference type="NCBI Taxonomy" id="1655433"/>
    <lineage>
        <taxon>Bacteria</taxon>
        <taxon>Pseudomonadati</taxon>
        <taxon>Pseudomonadota</taxon>
        <taxon>Gammaproteobacteria</taxon>
        <taxon>Chromatiales</taxon>
        <taxon>Sedimenticolaceae</taxon>
        <taxon>Candidatus Thiodiazotropha</taxon>
    </lineage>
</organism>
<dbReference type="RefSeq" id="WP_069122582.1">
    <property type="nucleotide sequence ID" value="NZ_MARB01000006.1"/>
</dbReference>
<dbReference type="Pfam" id="PF00691">
    <property type="entry name" value="OmpA"/>
    <property type="match status" value="1"/>
</dbReference>
<comment type="subcellular location">
    <subcellularLocation>
        <location evidence="1">Cell outer membrane</location>
    </subcellularLocation>
</comment>
<evidence type="ECO:0000256" key="6">
    <source>
        <dbReference type="SAM" id="MobiDB-lite"/>
    </source>
</evidence>
<dbReference type="Gene3D" id="3.30.1330.60">
    <property type="entry name" value="OmpA-like domain"/>
    <property type="match status" value="1"/>
</dbReference>
<dbReference type="CDD" id="cd07185">
    <property type="entry name" value="OmpA_C-like"/>
    <property type="match status" value="1"/>
</dbReference>
<dbReference type="Proteomes" id="UP000094769">
    <property type="component" value="Unassembled WGS sequence"/>
</dbReference>
<protein>
    <submittedName>
        <fullName evidence="9">Outer membrane porin F</fullName>
    </submittedName>
</protein>
<feature type="chain" id="PRO_5031148619" evidence="7">
    <location>
        <begin position="24"/>
        <end position="272"/>
    </location>
</feature>
<dbReference type="InterPro" id="IPR006664">
    <property type="entry name" value="OMP_bac"/>
</dbReference>
<dbReference type="PRINTS" id="PR01021">
    <property type="entry name" value="OMPADOMAIN"/>
</dbReference>
<dbReference type="AlphaFoldDB" id="A0A7Z1AFR4"/>
<keyword evidence="3 5" id="KW-0472">Membrane</keyword>
<feature type="region of interest" description="Disordered" evidence="6">
    <location>
        <begin position="249"/>
        <end position="272"/>
    </location>
</feature>
<dbReference type="Gene3D" id="4.10.1080.10">
    <property type="entry name" value="TSP type-3 repeat"/>
    <property type="match status" value="1"/>
</dbReference>
<evidence type="ECO:0000256" key="3">
    <source>
        <dbReference type="ARBA" id="ARBA00023136"/>
    </source>
</evidence>
<feature type="signal peptide" evidence="7">
    <location>
        <begin position="1"/>
        <end position="23"/>
    </location>
</feature>
<dbReference type="GO" id="GO:0005509">
    <property type="term" value="F:calcium ion binding"/>
    <property type="evidence" value="ECO:0007669"/>
    <property type="project" value="InterPro"/>
</dbReference>
<evidence type="ECO:0000313" key="9">
    <source>
        <dbReference type="EMBL" id="ODJ88360.1"/>
    </source>
</evidence>
<dbReference type="InterPro" id="IPR003367">
    <property type="entry name" value="Thrombospondin_3-like_rpt"/>
</dbReference>
<sequence>MHIKRIAIALALTPILISSHAVAEKGLAYDSVNSVWRTGYGECWTTSHRDKAPADTSCFGEPAMEMTKAEGDADNDGVVDSKDQCPGTPAGVQVDDKGCALDSDGDGVADSSDKCPDTPAGAKVDASGCELDSDGDGVADSKDDCPNTPAGATVTDAGCAVQIVLQNVLFDLNSDKVSGEYTSTLNQIADSLKARPDIKSIEVIGHTDSTGSAAYNQSLSERRAKAVADNLKAQGVNGALFTTKGMGEASPVADNATAEGRAQNRRVELKLD</sequence>
<comment type="caution">
    <text evidence="9">The sequence shown here is derived from an EMBL/GenBank/DDBJ whole genome shotgun (WGS) entry which is preliminary data.</text>
</comment>
<keyword evidence="4" id="KW-0998">Cell outer membrane</keyword>
<feature type="region of interest" description="Disordered" evidence="6">
    <location>
        <begin position="70"/>
        <end position="126"/>
    </location>
</feature>
<dbReference type="InterPro" id="IPR050330">
    <property type="entry name" value="Bact_OuterMem_StrucFunc"/>
</dbReference>
<evidence type="ECO:0000313" key="10">
    <source>
        <dbReference type="Proteomes" id="UP000094769"/>
    </source>
</evidence>
<name>A0A7Z1AFR4_9GAMM</name>
<evidence type="ECO:0000256" key="4">
    <source>
        <dbReference type="ARBA" id="ARBA00023237"/>
    </source>
</evidence>
<dbReference type="GO" id="GO:0007155">
    <property type="term" value="P:cell adhesion"/>
    <property type="evidence" value="ECO:0007669"/>
    <property type="project" value="InterPro"/>
</dbReference>
<dbReference type="Pfam" id="PF02412">
    <property type="entry name" value="TSP_3"/>
    <property type="match status" value="3"/>
</dbReference>
<reference evidence="9 10" key="1">
    <citation type="submission" date="2016-06" db="EMBL/GenBank/DDBJ databases">
        <title>Genome sequence of endosymbiont of Candidatus Endolucinida thiodiazotropha.</title>
        <authorList>
            <person name="Poehlein A."/>
            <person name="Koenig S."/>
            <person name="Heiden S.E."/>
            <person name="Thuermer A."/>
            <person name="Voget S."/>
            <person name="Daniel R."/>
            <person name="Markert S."/>
            <person name="Gros O."/>
            <person name="Schweder T."/>
        </authorList>
    </citation>
    <scope>NUCLEOTIDE SEQUENCE [LARGE SCALE GENOMIC DNA]</scope>
    <source>
        <strain evidence="9 10">COS</strain>
    </source>
</reference>
<evidence type="ECO:0000256" key="2">
    <source>
        <dbReference type="ARBA" id="ARBA00022729"/>
    </source>
</evidence>
<dbReference type="InterPro" id="IPR006665">
    <property type="entry name" value="OmpA-like"/>
</dbReference>
<evidence type="ECO:0000256" key="7">
    <source>
        <dbReference type="SAM" id="SignalP"/>
    </source>
</evidence>
<keyword evidence="10" id="KW-1185">Reference proteome</keyword>